<dbReference type="RefSeq" id="WP_186742974.1">
    <property type="nucleotide sequence ID" value="NZ_CP060394.1"/>
</dbReference>
<dbReference type="Proteomes" id="UP000515312">
    <property type="component" value="Chromosome"/>
</dbReference>
<gene>
    <name evidence="1" type="ORF">H7849_23890</name>
</gene>
<accession>A0A7G8BHJ7</accession>
<name>A0A7G8BHJ7_9BACT</name>
<protein>
    <submittedName>
        <fullName evidence="1">Uncharacterized protein</fullName>
    </submittedName>
</protein>
<organism evidence="1 2">
    <name type="scientific">Alloacidobacterium dinghuense</name>
    <dbReference type="NCBI Taxonomy" id="2763107"/>
    <lineage>
        <taxon>Bacteria</taxon>
        <taxon>Pseudomonadati</taxon>
        <taxon>Acidobacteriota</taxon>
        <taxon>Terriglobia</taxon>
        <taxon>Terriglobales</taxon>
        <taxon>Acidobacteriaceae</taxon>
        <taxon>Alloacidobacterium</taxon>
    </lineage>
</organism>
<keyword evidence="2" id="KW-1185">Reference proteome</keyword>
<sequence length="147" mass="16068">MQNIKDALLEHRADILKQLVELAAEGGKGAEDRRTRAHALVLDLGNTDKALSTLSQNGKYLDTKNAIDAIVQFLQDLDRPATAAEITDGVIRGGFRGGKEGADARANIGRSLIMFTDGRGKTKCYIKKIGTLYGHAEWEDGRFKSPR</sequence>
<proteinExistence type="predicted"/>
<dbReference type="AlphaFoldDB" id="A0A7G8BHJ7"/>
<reference evidence="1 2" key="1">
    <citation type="submission" date="2020-08" db="EMBL/GenBank/DDBJ databases">
        <title>Edaphobacter telluris sp. nov. and Acidobacterium dinghuensis sp. nov., two acidobacteria isolated from forest soil.</title>
        <authorList>
            <person name="Fu J."/>
            <person name="Qiu L."/>
        </authorList>
    </citation>
    <scope>NUCLEOTIDE SEQUENCE [LARGE SCALE GENOMIC DNA]</scope>
    <source>
        <strain evidence="1">4Y35</strain>
    </source>
</reference>
<evidence type="ECO:0000313" key="1">
    <source>
        <dbReference type="EMBL" id="QNI32017.1"/>
    </source>
</evidence>
<evidence type="ECO:0000313" key="2">
    <source>
        <dbReference type="Proteomes" id="UP000515312"/>
    </source>
</evidence>
<dbReference type="EMBL" id="CP060394">
    <property type="protein sequence ID" value="QNI32017.1"/>
    <property type="molecule type" value="Genomic_DNA"/>
</dbReference>
<dbReference type="KEGG" id="adin:H7849_23890"/>